<evidence type="ECO:0000256" key="3">
    <source>
        <dbReference type="ARBA" id="ARBA00022679"/>
    </source>
</evidence>
<dbReference type="InterPro" id="IPR019999">
    <property type="entry name" value="Anth_synth_I-like"/>
</dbReference>
<evidence type="ECO:0000259" key="7">
    <source>
        <dbReference type="Pfam" id="PF00425"/>
    </source>
</evidence>
<dbReference type="GO" id="GO:0009396">
    <property type="term" value="P:folic acid-containing compound biosynthetic process"/>
    <property type="evidence" value="ECO:0007669"/>
    <property type="project" value="InterPro"/>
</dbReference>
<evidence type="ECO:0000313" key="9">
    <source>
        <dbReference type="EMBL" id="MBB5071897.1"/>
    </source>
</evidence>
<evidence type="ECO:0000313" key="10">
    <source>
        <dbReference type="Proteomes" id="UP000580474"/>
    </source>
</evidence>
<dbReference type="EMBL" id="JACHIV010000001">
    <property type="protein sequence ID" value="MBB5071897.1"/>
    <property type="molecule type" value="Genomic_DNA"/>
</dbReference>
<dbReference type="InterPro" id="IPR006805">
    <property type="entry name" value="Anth_synth_I_N"/>
</dbReference>
<dbReference type="InterPro" id="IPR005801">
    <property type="entry name" value="ADC_synthase"/>
</dbReference>
<organism evidence="9 10">
    <name type="scientific">Saccharopolyspora gloriosae</name>
    <dbReference type="NCBI Taxonomy" id="455344"/>
    <lineage>
        <taxon>Bacteria</taxon>
        <taxon>Bacillati</taxon>
        <taxon>Actinomycetota</taxon>
        <taxon>Actinomycetes</taxon>
        <taxon>Pseudonocardiales</taxon>
        <taxon>Pseudonocardiaceae</taxon>
        <taxon>Saccharopolyspora</taxon>
    </lineage>
</organism>
<dbReference type="Pfam" id="PF00425">
    <property type="entry name" value="Chorismate_bind"/>
    <property type="match status" value="1"/>
</dbReference>
<dbReference type="Pfam" id="PF00117">
    <property type="entry name" value="GATase"/>
    <property type="match status" value="1"/>
</dbReference>
<dbReference type="GO" id="GO:0000162">
    <property type="term" value="P:L-tryptophan biosynthetic process"/>
    <property type="evidence" value="ECO:0007669"/>
    <property type="project" value="TreeGrafter"/>
</dbReference>
<dbReference type="SUPFAM" id="SSF52317">
    <property type="entry name" value="Class I glutamine amidotransferase-like"/>
    <property type="match status" value="1"/>
</dbReference>
<dbReference type="GO" id="GO:0046820">
    <property type="term" value="F:4-amino-4-deoxychorismate synthase activity"/>
    <property type="evidence" value="ECO:0007669"/>
    <property type="project" value="UniProtKB-EC"/>
</dbReference>
<evidence type="ECO:0000259" key="8">
    <source>
        <dbReference type="Pfam" id="PF04715"/>
    </source>
</evidence>
<dbReference type="GO" id="GO:0008153">
    <property type="term" value="P:4-aminobenzoate biosynthetic process"/>
    <property type="evidence" value="ECO:0007669"/>
    <property type="project" value="TreeGrafter"/>
</dbReference>
<feature type="domain" description="Anthranilate synthase component I N-terminal" evidence="8">
    <location>
        <begin position="234"/>
        <end position="359"/>
    </location>
</feature>
<dbReference type="Gene3D" id="3.60.120.10">
    <property type="entry name" value="Anthranilate synthase"/>
    <property type="match status" value="1"/>
</dbReference>
<dbReference type="AlphaFoldDB" id="A0A840NUQ6"/>
<evidence type="ECO:0000256" key="2">
    <source>
        <dbReference type="ARBA" id="ARBA00013139"/>
    </source>
</evidence>
<dbReference type="CDD" id="cd01743">
    <property type="entry name" value="GATase1_Anthranilate_Synthase"/>
    <property type="match status" value="1"/>
</dbReference>
<dbReference type="PRINTS" id="PR00097">
    <property type="entry name" value="ANTSNTHASEII"/>
</dbReference>
<accession>A0A840NUQ6</accession>
<keyword evidence="3 9" id="KW-0808">Transferase</keyword>
<protein>
    <recommendedName>
        <fullName evidence="2">aminodeoxychorismate synthase</fullName>
        <ecNumber evidence="2">2.6.1.85</ecNumber>
    </recommendedName>
</protein>
<dbReference type="PANTHER" id="PTHR11236:SF18">
    <property type="entry name" value="AMINODEOXYCHORISMATE SYNTHASE"/>
    <property type="match status" value="1"/>
</dbReference>
<dbReference type="PRINTS" id="PR00099">
    <property type="entry name" value="CPSGATASE"/>
</dbReference>
<dbReference type="RefSeq" id="WP_184482725.1">
    <property type="nucleotide sequence ID" value="NZ_JACHIV010000001.1"/>
</dbReference>
<dbReference type="PROSITE" id="PS51273">
    <property type="entry name" value="GATASE_TYPE_1"/>
    <property type="match status" value="1"/>
</dbReference>
<dbReference type="SUPFAM" id="SSF56322">
    <property type="entry name" value="ADC synthase"/>
    <property type="match status" value="1"/>
</dbReference>
<dbReference type="PRINTS" id="PR00096">
    <property type="entry name" value="GATASE"/>
</dbReference>
<keyword evidence="9" id="KW-0032">Aminotransferase</keyword>
<feature type="region of interest" description="Disordered" evidence="5">
    <location>
        <begin position="488"/>
        <end position="511"/>
    </location>
</feature>
<keyword evidence="4" id="KW-0315">Glutamine amidotransferase</keyword>
<dbReference type="InterPro" id="IPR029062">
    <property type="entry name" value="Class_I_gatase-like"/>
</dbReference>
<dbReference type="InterPro" id="IPR015890">
    <property type="entry name" value="Chorismate_C"/>
</dbReference>
<evidence type="ECO:0000256" key="5">
    <source>
        <dbReference type="SAM" id="MobiDB-lite"/>
    </source>
</evidence>
<dbReference type="Pfam" id="PF04715">
    <property type="entry name" value="Anth_synt_I_N"/>
    <property type="match status" value="1"/>
</dbReference>
<keyword evidence="10" id="KW-1185">Reference proteome</keyword>
<dbReference type="EC" id="2.6.1.85" evidence="2"/>
<proteinExistence type="inferred from homology"/>
<gene>
    <name evidence="9" type="ORF">BJ969_004985</name>
</gene>
<feature type="domain" description="Chorismate-utilising enzyme C-terminal" evidence="7">
    <location>
        <begin position="406"/>
        <end position="659"/>
    </location>
</feature>
<feature type="compositionally biased region" description="Basic and acidic residues" evidence="5">
    <location>
        <begin position="497"/>
        <end position="511"/>
    </location>
</feature>
<dbReference type="InterPro" id="IPR017926">
    <property type="entry name" value="GATASE"/>
</dbReference>
<evidence type="ECO:0000259" key="6">
    <source>
        <dbReference type="Pfam" id="PF00117"/>
    </source>
</evidence>
<dbReference type="NCBIfam" id="TIGR00553">
    <property type="entry name" value="pabB"/>
    <property type="match status" value="1"/>
</dbReference>
<dbReference type="InterPro" id="IPR005802">
    <property type="entry name" value="ADC_synth_comp_1"/>
</dbReference>
<comment type="similarity">
    <text evidence="1">In the C-terminal section; belongs to the anthranilate synthase component I family.</text>
</comment>
<dbReference type="Proteomes" id="UP000580474">
    <property type="component" value="Unassembled WGS sequence"/>
</dbReference>
<name>A0A840NUQ6_9PSEU</name>
<dbReference type="Gene3D" id="3.40.50.880">
    <property type="match status" value="1"/>
</dbReference>
<sequence>MRTLLIDNHDSYTYNLFHQLTEVSGTVPTVVRNDVDAADLDLDGYDAVVLSPGAGDPRRPRDFGVCRDVLRKASVPVLGVCLGHQGIAVADGGEVVRAPQARHGHRSTVRHTGDALFDGMPAEFDAVRYHSLCVAEPLPPELEALAWAEDDVLMALRHRTLPRWGVQFHPESIETELGTLLLRNFRRLACEDRAVVAAPHGAARHAAPEPRAAEGEEPIHYTAHVATLPWEVDAEAAFAQLHAASADAFWLDSSRVRPGLSRFSYLGDAAGPLAEVVRHRVGPGQESIFDRLRRELARRHVHAPRLPFDFVGGYVGYFGYELKAECGSPNRHVADTPDAIWVFADRFLVVDHEQRTTYLVALSGPGSGVDDARRWLTGTESALARLRPLPAPDTGGGADVAPLLDRDAYRRDVARCQEHLLAGESYEICLTTSAAIPPRGSAFDAYRRLRALNPAPYSAFLSFGAVEVACSSPERFLKISDGIAEAKPIKGTAPRGDTPEQDERSRAELAADPKSRAENLMIVDLLRNDLGRVCRPGSVQVPVLRDVESYRTVHQLVSTVRGELADGRDALDCVRACFPGGSMTGAPKLRTMELIDELEGTARGVYSGALGFLSCNGNADLNIVIRTLVRSGGDWRVGAGGAVVLASDPTAEYEEMLLKALASARAC</sequence>
<feature type="domain" description="Glutamine amidotransferase" evidence="6">
    <location>
        <begin position="4"/>
        <end position="185"/>
    </location>
</feature>
<comment type="caution">
    <text evidence="9">The sequence shown here is derived from an EMBL/GenBank/DDBJ whole genome shotgun (WGS) entry which is preliminary data.</text>
</comment>
<dbReference type="InterPro" id="IPR006221">
    <property type="entry name" value="TrpG/PapA_dom"/>
</dbReference>
<dbReference type="NCBIfam" id="TIGR00566">
    <property type="entry name" value="trpG_papA"/>
    <property type="match status" value="1"/>
</dbReference>
<evidence type="ECO:0000256" key="1">
    <source>
        <dbReference type="ARBA" id="ARBA00005970"/>
    </source>
</evidence>
<reference evidence="9 10" key="1">
    <citation type="submission" date="2020-08" db="EMBL/GenBank/DDBJ databases">
        <title>Sequencing the genomes of 1000 actinobacteria strains.</title>
        <authorList>
            <person name="Klenk H.-P."/>
        </authorList>
    </citation>
    <scope>NUCLEOTIDE SEQUENCE [LARGE SCALE GENOMIC DNA]</scope>
    <source>
        <strain evidence="9 10">DSM 45582</strain>
    </source>
</reference>
<dbReference type="GO" id="GO:0005737">
    <property type="term" value="C:cytoplasm"/>
    <property type="evidence" value="ECO:0007669"/>
    <property type="project" value="TreeGrafter"/>
</dbReference>
<dbReference type="PANTHER" id="PTHR11236">
    <property type="entry name" value="AMINOBENZOATE/ANTHRANILATE SYNTHASE"/>
    <property type="match status" value="1"/>
</dbReference>
<evidence type="ECO:0000256" key="4">
    <source>
        <dbReference type="ARBA" id="ARBA00022962"/>
    </source>
</evidence>